<dbReference type="Proteomes" id="UP001324427">
    <property type="component" value="Unassembled WGS sequence"/>
</dbReference>
<accession>A0AAV9J5L0</accession>
<sequence length="414" mass="45416">MPQIAPEEEPWAVSVSGQKLKHEIEERKPYQYIAVRGGATTKTFASFYEKKGVPTPESRPVFSTLTKEELVADPAADHRSVVLLVGVFVHVATRDGKLPRVKARKDVAASNAQELTGNLAERPFRAAVMRQQPESPLFFYALVERGNDGLHEHVLLDRPRLAHNILALATEYAPSSNPETLEQLRALVKLEEESPDAPSVDTLVQESLSQETPFTAAESKAMHEAAARLWPGVTTGADWIADAREERIAEITVEYHLGKKTLLLACKEIEELGTRAIEGPVGMPALVKETAHMARCNGVPESRAVISQGHSAAVVAAELRRLKALTSDATLCAEELRHLVGDQVLLPHLEGTAMADIMGMLARATDCDSIKLGHEMASRKGMLRLAKLCQHQGDEANRVVLQFEGLEMGRMDRQ</sequence>
<dbReference type="AlphaFoldDB" id="A0AAV9J5L0"/>
<protein>
    <submittedName>
        <fullName evidence="1">Uncharacterized protein</fullName>
    </submittedName>
</protein>
<organism evidence="1 2">
    <name type="scientific">Oleoguttula mirabilis</name>
    <dbReference type="NCBI Taxonomy" id="1507867"/>
    <lineage>
        <taxon>Eukaryota</taxon>
        <taxon>Fungi</taxon>
        <taxon>Dikarya</taxon>
        <taxon>Ascomycota</taxon>
        <taxon>Pezizomycotina</taxon>
        <taxon>Dothideomycetes</taxon>
        <taxon>Dothideomycetidae</taxon>
        <taxon>Mycosphaerellales</taxon>
        <taxon>Teratosphaeriaceae</taxon>
        <taxon>Oleoguttula</taxon>
    </lineage>
</organism>
<proteinExistence type="predicted"/>
<dbReference type="EMBL" id="JAVFHQ010000079">
    <property type="protein sequence ID" value="KAK4539927.1"/>
    <property type="molecule type" value="Genomic_DNA"/>
</dbReference>
<reference evidence="1 2" key="1">
    <citation type="submission" date="2021-11" db="EMBL/GenBank/DDBJ databases">
        <title>Black yeast isolated from Biological Soil Crust.</title>
        <authorList>
            <person name="Kurbessoian T."/>
        </authorList>
    </citation>
    <scope>NUCLEOTIDE SEQUENCE [LARGE SCALE GENOMIC DNA]</scope>
    <source>
        <strain evidence="1 2">CCFEE 5522</strain>
    </source>
</reference>
<comment type="caution">
    <text evidence="1">The sequence shown here is derived from an EMBL/GenBank/DDBJ whole genome shotgun (WGS) entry which is preliminary data.</text>
</comment>
<gene>
    <name evidence="1" type="ORF">LTR36_009969</name>
</gene>
<keyword evidence="2" id="KW-1185">Reference proteome</keyword>
<evidence type="ECO:0000313" key="1">
    <source>
        <dbReference type="EMBL" id="KAK4539927.1"/>
    </source>
</evidence>
<name>A0AAV9J5L0_9PEZI</name>
<evidence type="ECO:0000313" key="2">
    <source>
        <dbReference type="Proteomes" id="UP001324427"/>
    </source>
</evidence>